<dbReference type="Proteomes" id="UP000011864">
    <property type="component" value="Chromosome"/>
</dbReference>
<accession>K7AA99</accession>
<gene>
    <name evidence="1" type="ORF">C427_0291</name>
</gene>
<organism evidence="1 2">
    <name type="scientific">Paraglaciecola psychrophila 170</name>
    <dbReference type="NCBI Taxonomy" id="1129794"/>
    <lineage>
        <taxon>Bacteria</taxon>
        <taxon>Pseudomonadati</taxon>
        <taxon>Pseudomonadota</taxon>
        <taxon>Gammaproteobacteria</taxon>
        <taxon>Alteromonadales</taxon>
        <taxon>Alteromonadaceae</taxon>
        <taxon>Paraglaciecola</taxon>
    </lineage>
</organism>
<dbReference type="AlphaFoldDB" id="K7AA99"/>
<keyword evidence="2" id="KW-1185">Reference proteome</keyword>
<dbReference type="EMBL" id="CP003837">
    <property type="protein sequence ID" value="AGH42401.1"/>
    <property type="molecule type" value="Genomic_DNA"/>
</dbReference>
<protein>
    <submittedName>
        <fullName evidence="1">Uncharacterized protein</fullName>
    </submittedName>
</protein>
<dbReference type="PATRIC" id="fig|1129794.4.peg.286"/>
<evidence type="ECO:0000313" key="2">
    <source>
        <dbReference type="Proteomes" id="UP000011864"/>
    </source>
</evidence>
<reference evidence="1 2" key="1">
    <citation type="journal article" date="2013" name="Genome Announc.">
        <title>Complete Genome Sequence of Glaciecola psychrophila Strain 170T.</title>
        <authorList>
            <person name="Yin J."/>
            <person name="Chen J."/>
            <person name="Liu G."/>
            <person name="Yu Y."/>
            <person name="Song L."/>
            <person name="Wang X."/>
            <person name="Qu X."/>
        </authorList>
    </citation>
    <scope>NUCLEOTIDE SEQUENCE [LARGE SCALE GENOMIC DNA]</scope>
    <source>
        <strain evidence="1 2">170</strain>
    </source>
</reference>
<proteinExistence type="predicted"/>
<sequence>MSRSAKVAIHLKYRIGLIKWGIFESCDDKPRLSQLNSIGVY</sequence>
<name>K7AA99_9ALTE</name>
<evidence type="ECO:0000313" key="1">
    <source>
        <dbReference type="EMBL" id="AGH42401.1"/>
    </source>
</evidence>
<dbReference type="HOGENOM" id="CLU_3274028_0_0_6"/>
<dbReference type="KEGG" id="gps:C427_0291"/>